<reference evidence="3" key="2">
    <citation type="submission" date="2025-09" db="UniProtKB">
        <authorList>
            <consortium name="Ensembl"/>
        </authorList>
    </citation>
    <scope>IDENTIFICATION</scope>
</reference>
<feature type="compositionally biased region" description="Basic and acidic residues" evidence="1">
    <location>
        <begin position="305"/>
        <end position="315"/>
    </location>
</feature>
<protein>
    <recommendedName>
        <fullName evidence="2">PWWP domain-containing protein</fullName>
    </recommendedName>
</protein>
<feature type="compositionally biased region" description="Polar residues" evidence="1">
    <location>
        <begin position="150"/>
        <end position="212"/>
    </location>
</feature>
<dbReference type="InterPro" id="IPR040263">
    <property type="entry name" value="PWP3A_3B_4"/>
</dbReference>
<name>A0A8C5LSH5_9ANUR</name>
<keyword evidence="4" id="KW-1185">Reference proteome</keyword>
<accession>A0A8C5LSH5</accession>
<feature type="compositionally biased region" description="Polar residues" evidence="1">
    <location>
        <begin position="279"/>
        <end position="303"/>
    </location>
</feature>
<evidence type="ECO:0000313" key="3">
    <source>
        <dbReference type="Ensembl" id="ENSLLEP00000003579.1"/>
    </source>
</evidence>
<dbReference type="OrthoDB" id="10013064at2759"/>
<proteinExistence type="predicted"/>
<reference evidence="3" key="1">
    <citation type="submission" date="2025-08" db="UniProtKB">
        <authorList>
            <consortium name="Ensembl"/>
        </authorList>
    </citation>
    <scope>IDENTIFICATION</scope>
</reference>
<feature type="region of interest" description="Disordered" evidence="1">
    <location>
        <begin position="127"/>
        <end position="316"/>
    </location>
</feature>
<dbReference type="AlphaFoldDB" id="A0A8C5LSH5"/>
<dbReference type="GeneTree" id="ENSGT00390000001700"/>
<dbReference type="PANTHER" id="PTHR31333:SF6">
    <property type="entry name" value="MUM1 LIKE 1"/>
    <property type="match status" value="1"/>
</dbReference>
<dbReference type="PANTHER" id="PTHR31333">
    <property type="entry name" value="PWWP DOMAIN-CONTAINING DNA REPAIR FACTOR 3 FAMILY MEMBER"/>
    <property type="match status" value="1"/>
</dbReference>
<evidence type="ECO:0000259" key="2">
    <source>
        <dbReference type="Pfam" id="PF20887"/>
    </source>
</evidence>
<dbReference type="Proteomes" id="UP000694569">
    <property type="component" value="Unplaced"/>
</dbReference>
<sequence length="509" mass="55921">MSSSEFVLCKWHSRIWPAKVLSASHPNSKDALLTVEILCLEERIDVKTKDTKPFNKTKIEAIADKLVKGKEADSPNAAIADLTYRKALRIALEILNSTSGISPGINILKGCKEAPCNNVVLASTEITKDEKQESKTTCVQNKTPVKKNCKPSTPKNQGKPSTPKNQGKPSTPKNQGKPSTPKNQEKPSTPKNQEKPSTPKNQGKPSTPNTNTRRSKNSTEDLITGNQPTNSQTPTKRRTIDSNTNKDGDTGIGEKEPTPCTAGNLDIPGVKRRSRAANKVNQDSLSVNKPSKTQTVEGESSLNEPEVKETEEVKQDQPIIQWSHEEKPLRKEICKATEVNSKSQTNLNTGLKPAKRFKRLHMPEFEDVKGLTSPELSVEFSSSEDCIPAPAWSTEDTEEDEDLPSVLHGQCQAVKIYTSVKKTDCLATTASSVLTYVRVHGRTVRRNHARLTLALRGTSMPQFLGLQRLSTLASTDCLARYRGEENDTQTQISLLSVCAASTGACIYFY</sequence>
<feature type="compositionally biased region" description="Basic and acidic residues" evidence="1">
    <location>
        <begin position="238"/>
        <end position="257"/>
    </location>
</feature>
<feature type="domain" description="PWWP" evidence="2">
    <location>
        <begin position="6"/>
        <end position="96"/>
    </location>
</feature>
<feature type="compositionally biased region" description="Polar residues" evidence="1">
    <location>
        <begin position="220"/>
        <end position="234"/>
    </location>
</feature>
<dbReference type="Ensembl" id="ENSLLET00000003748.1">
    <property type="protein sequence ID" value="ENSLLEP00000003579.1"/>
    <property type="gene ID" value="ENSLLEG00000002299.1"/>
</dbReference>
<evidence type="ECO:0000256" key="1">
    <source>
        <dbReference type="SAM" id="MobiDB-lite"/>
    </source>
</evidence>
<dbReference type="InterPro" id="IPR048765">
    <property type="entry name" value="PWP3A_3B_4_N"/>
</dbReference>
<dbReference type="Pfam" id="PF20887">
    <property type="entry name" value="PWP3A-B_N"/>
    <property type="match status" value="1"/>
</dbReference>
<organism evidence="3 4">
    <name type="scientific">Leptobrachium leishanense</name>
    <name type="common">Leishan spiny toad</name>
    <dbReference type="NCBI Taxonomy" id="445787"/>
    <lineage>
        <taxon>Eukaryota</taxon>
        <taxon>Metazoa</taxon>
        <taxon>Chordata</taxon>
        <taxon>Craniata</taxon>
        <taxon>Vertebrata</taxon>
        <taxon>Euteleostomi</taxon>
        <taxon>Amphibia</taxon>
        <taxon>Batrachia</taxon>
        <taxon>Anura</taxon>
        <taxon>Pelobatoidea</taxon>
        <taxon>Megophryidae</taxon>
        <taxon>Leptobrachium</taxon>
    </lineage>
</organism>
<evidence type="ECO:0000313" key="4">
    <source>
        <dbReference type="Proteomes" id="UP000694569"/>
    </source>
</evidence>